<feature type="domain" description="GGDEF" evidence="9">
    <location>
        <begin position="357"/>
        <end position="489"/>
    </location>
</feature>
<dbReference type="PANTHER" id="PTHR45138:SF9">
    <property type="entry name" value="DIGUANYLATE CYCLASE DGCM-RELATED"/>
    <property type="match status" value="1"/>
</dbReference>
<dbReference type="AlphaFoldDB" id="A0A109JZF6"/>
<evidence type="ECO:0000256" key="4">
    <source>
        <dbReference type="ARBA" id="ARBA00022692"/>
    </source>
</evidence>
<name>A0A109JZF6_9BRAD</name>
<comment type="catalytic activity">
    <reaction evidence="7">
        <text>2 GTP = 3',3'-c-di-GMP + 2 diphosphate</text>
        <dbReference type="Rhea" id="RHEA:24898"/>
        <dbReference type="ChEBI" id="CHEBI:33019"/>
        <dbReference type="ChEBI" id="CHEBI:37565"/>
        <dbReference type="ChEBI" id="CHEBI:58805"/>
        <dbReference type="EC" id="2.7.7.65"/>
    </reaction>
</comment>
<dbReference type="InterPro" id="IPR050469">
    <property type="entry name" value="Diguanylate_Cyclase"/>
</dbReference>
<protein>
    <recommendedName>
        <fullName evidence="2">diguanylate cyclase</fullName>
        <ecNumber evidence="2">2.7.7.65</ecNumber>
    </recommendedName>
</protein>
<feature type="transmembrane region" description="Helical" evidence="8">
    <location>
        <begin position="288"/>
        <end position="310"/>
    </location>
</feature>
<dbReference type="NCBIfam" id="TIGR00254">
    <property type="entry name" value="GGDEF"/>
    <property type="match status" value="1"/>
</dbReference>
<proteinExistence type="predicted"/>
<dbReference type="InterPro" id="IPR029787">
    <property type="entry name" value="Nucleotide_cyclase"/>
</dbReference>
<gene>
    <name evidence="10" type="ORF">AS156_37420</name>
</gene>
<dbReference type="EMBL" id="LNCU01000040">
    <property type="protein sequence ID" value="KWV57883.1"/>
    <property type="molecule type" value="Genomic_DNA"/>
</dbReference>
<dbReference type="CDD" id="cd12915">
    <property type="entry name" value="PDC2_DGC_like"/>
    <property type="match status" value="1"/>
</dbReference>
<dbReference type="Pfam" id="PF00990">
    <property type="entry name" value="GGDEF"/>
    <property type="match status" value="1"/>
</dbReference>
<evidence type="ECO:0000256" key="7">
    <source>
        <dbReference type="ARBA" id="ARBA00034247"/>
    </source>
</evidence>
<evidence type="ECO:0000313" key="10">
    <source>
        <dbReference type="EMBL" id="KWV57883.1"/>
    </source>
</evidence>
<evidence type="ECO:0000256" key="2">
    <source>
        <dbReference type="ARBA" id="ARBA00012528"/>
    </source>
</evidence>
<keyword evidence="11" id="KW-1185">Reference proteome</keyword>
<reference evidence="10 11" key="1">
    <citation type="submission" date="2015-11" db="EMBL/GenBank/DDBJ databases">
        <title>Draft Genome Sequence of the Strain BR 10303 (Bradyrhizobium sp.) isolated from nodules of Centrolobium paraense.</title>
        <authorList>
            <person name="Zelli J.E."/>
            <person name="Simoes-Araujo J.L."/>
            <person name="Barauna A.C."/>
            <person name="Silva K."/>
        </authorList>
    </citation>
    <scope>NUCLEOTIDE SEQUENCE [LARGE SCALE GENOMIC DNA]</scope>
    <source>
        <strain evidence="10 11">BR 10303</strain>
    </source>
</reference>
<dbReference type="CDD" id="cd01949">
    <property type="entry name" value="GGDEF"/>
    <property type="match status" value="1"/>
</dbReference>
<dbReference type="PANTHER" id="PTHR45138">
    <property type="entry name" value="REGULATORY COMPONENTS OF SENSORY TRANSDUCTION SYSTEM"/>
    <property type="match status" value="1"/>
</dbReference>
<sequence length="500" mass="54978">MDGLLPRPRAIPAKRLLALGIGLVLCFSALCASILWEMAQKDYQHAKEGATNLVASIASEIDRNIELYDLSLLAVADGEKLPEINSISPELRQVVLFDRAATAKDLGSILVLNTAGDVTLDSRTLAPRKANFADHDFFRIHQARKDAGLFISPPWVTSEGEYLISLSRRISNNDGSFAGVVAGSMRLSYFHNLFRKLNFGESDSMALFNTDGVMLMRAPFDISRIGQSIREAQVFKQFPARRSGSYMTKSIVDQIRRLYVFQQVGHHPLLIAEGLALDGIYADWWQQLWLIGAVVAALGGCSIVLMFYLLAAVRRRAAAETQLARLAGTDGLTGLANRRRLDEIMAIEWRRGLRAQSPLALLMIDVDHFKAFNDTYGHQAGDAVLATVGQCIAASTKRASDLGARYGGEEFSVLLPDLNRSGAMEVAERIRERLTAFRQSQHELPTVSIGLACFTPTAERTSHDLVSAADLALYEAKHAGRDRVVISPVGRDGPRERRAA</sequence>
<dbReference type="SUPFAM" id="SSF55073">
    <property type="entry name" value="Nucleotide cyclase"/>
    <property type="match status" value="1"/>
</dbReference>
<dbReference type="Proteomes" id="UP000057737">
    <property type="component" value="Unassembled WGS sequence"/>
</dbReference>
<organism evidence="10 11">
    <name type="scientific">Bradyrhizobium macuxiense</name>
    <dbReference type="NCBI Taxonomy" id="1755647"/>
    <lineage>
        <taxon>Bacteria</taxon>
        <taxon>Pseudomonadati</taxon>
        <taxon>Pseudomonadota</taxon>
        <taxon>Alphaproteobacteria</taxon>
        <taxon>Hyphomicrobiales</taxon>
        <taxon>Nitrobacteraceae</taxon>
        <taxon>Bradyrhizobium</taxon>
    </lineage>
</organism>
<evidence type="ECO:0000256" key="6">
    <source>
        <dbReference type="ARBA" id="ARBA00023136"/>
    </source>
</evidence>
<keyword evidence="3" id="KW-1003">Cell membrane</keyword>
<dbReference type="RefSeq" id="WP_066504522.1">
    <property type="nucleotide sequence ID" value="NZ_LNCU01000040.1"/>
</dbReference>
<dbReference type="Gene3D" id="3.30.70.270">
    <property type="match status" value="1"/>
</dbReference>
<dbReference type="GO" id="GO:1902201">
    <property type="term" value="P:negative regulation of bacterial-type flagellum-dependent cell motility"/>
    <property type="evidence" value="ECO:0007669"/>
    <property type="project" value="TreeGrafter"/>
</dbReference>
<accession>A0A109JZF6</accession>
<evidence type="ECO:0000256" key="3">
    <source>
        <dbReference type="ARBA" id="ARBA00022475"/>
    </source>
</evidence>
<dbReference type="FunFam" id="3.30.70.270:FF:000001">
    <property type="entry name" value="Diguanylate cyclase domain protein"/>
    <property type="match status" value="1"/>
</dbReference>
<evidence type="ECO:0000313" key="11">
    <source>
        <dbReference type="Proteomes" id="UP000057737"/>
    </source>
</evidence>
<dbReference type="GO" id="GO:0005886">
    <property type="term" value="C:plasma membrane"/>
    <property type="evidence" value="ECO:0007669"/>
    <property type="project" value="UniProtKB-SubCell"/>
</dbReference>
<dbReference type="InterPro" id="IPR033479">
    <property type="entry name" value="dCache_1"/>
</dbReference>
<dbReference type="GO" id="GO:0043709">
    <property type="term" value="P:cell adhesion involved in single-species biofilm formation"/>
    <property type="evidence" value="ECO:0007669"/>
    <property type="project" value="TreeGrafter"/>
</dbReference>
<dbReference type="SMART" id="SM00267">
    <property type="entry name" value="GGDEF"/>
    <property type="match status" value="1"/>
</dbReference>
<dbReference type="InterPro" id="IPR000160">
    <property type="entry name" value="GGDEF_dom"/>
</dbReference>
<evidence type="ECO:0000256" key="5">
    <source>
        <dbReference type="ARBA" id="ARBA00022989"/>
    </source>
</evidence>
<evidence type="ECO:0000259" key="9">
    <source>
        <dbReference type="PROSITE" id="PS50887"/>
    </source>
</evidence>
<keyword evidence="4 8" id="KW-0812">Transmembrane</keyword>
<evidence type="ECO:0000256" key="8">
    <source>
        <dbReference type="SAM" id="Phobius"/>
    </source>
</evidence>
<dbReference type="Pfam" id="PF02743">
    <property type="entry name" value="dCache_1"/>
    <property type="match status" value="1"/>
</dbReference>
<dbReference type="GO" id="GO:0052621">
    <property type="term" value="F:diguanylate cyclase activity"/>
    <property type="evidence" value="ECO:0007669"/>
    <property type="project" value="UniProtKB-EC"/>
</dbReference>
<dbReference type="PROSITE" id="PS50887">
    <property type="entry name" value="GGDEF"/>
    <property type="match status" value="1"/>
</dbReference>
<dbReference type="InterPro" id="IPR043128">
    <property type="entry name" value="Rev_trsase/Diguanyl_cyclase"/>
</dbReference>
<keyword evidence="6 8" id="KW-0472">Membrane</keyword>
<dbReference type="CDD" id="cd12914">
    <property type="entry name" value="PDC1_DGC_like"/>
    <property type="match status" value="1"/>
</dbReference>
<comment type="subcellular location">
    <subcellularLocation>
        <location evidence="1">Cell membrane</location>
        <topology evidence="1">Multi-pass membrane protein</topology>
    </subcellularLocation>
</comment>
<comment type="caution">
    <text evidence="10">The sequence shown here is derived from an EMBL/GenBank/DDBJ whole genome shotgun (WGS) entry which is preliminary data.</text>
</comment>
<dbReference type="EC" id="2.7.7.65" evidence="2"/>
<dbReference type="OrthoDB" id="9812260at2"/>
<dbReference type="Gene3D" id="3.30.450.20">
    <property type="entry name" value="PAS domain"/>
    <property type="match status" value="2"/>
</dbReference>
<keyword evidence="5 8" id="KW-1133">Transmembrane helix</keyword>
<evidence type="ECO:0000256" key="1">
    <source>
        <dbReference type="ARBA" id="ARBA00004651"/>
    </source>
</evidence>